<dbReference type="EMBL" id="CM023481">
    <property type="protein sequence ID" value="KAH6948825.1"/>
    <property type="molecule type" value="Genomic_DNA"/>
</dbReference>
<comment type="caution">
    <text evidence="1">The sequence shown here is derived from an EMBL/GenBank/DDBJ whole genome shotgun (WGS) entry which is preliminary data.</text>
</comment>
<name>A0ACB7TPT6_HYAAI</name>
<protein>
    <submittedName>
        <fullName evidence="1">Uncharacterized protein</fullName>
    </submittedName>
</protein>
<keyword evidence="2" id="KW-1185">Reference proteome</keyword>
<accession>A0ACB7TPT6</accession>
<reference evidence="1" key="1">
    <citation type="submission" date="2020-05" db="EMBL/GenBank/DDBJ databases">
        <title>Large-scale comparative analyses of tick genomes elucidate their genetic diversity and vector capacities.</title>
        <authorList>
            <person name="Jia N."/>
            <person name="Wang J."/>
            <person name="Shi W."/>
            <person name="Du L."/>
            <person name="Sun Y."/>
            <person name="Zhan W."/>
            <person name="Jiang J."/>
            <person name="Wang Q."/>
            <person name="Zhang B."/>
            <person name="Ji P."/>
            <person name="Sakyi L.B."/>
            <person name="Cui X."/>
            <person name="Yuan T."/>
            <person name="Jiang B."/>
            <person name="Yang W."/>
            <person name="Lam T.T.-Y."/>
            <person name="Chang Q."/>
            <person name="Ding S."/>
            <person name="Wang X."/>
            <person name="Zhu J."/>
            <person name="Ruan X."/>
            <person name="Zhao L."/>
            <person name="Wei J."/>
            <person name="Que T."/>
            <person name="Du C."/>
            <person name="Cheng J."/>
            <person name="Dai P."/>
            <person name="Han X."/>
            <person name="Huang E."/>
            <person name="Gao Y."/>
            <person name="Liu J."/>
            <person name="Shao H."/>
            <person name="Ye R."/>
            <person name="Li L."/>
            <person name="Wei W."/>
            <person name="Wang X."/>
            <person name="Wang C."/>
            <person name="Yang T."/>
            <person name="Huo Q."/>
            <person name="Li W."/>
            <person name="Guo W."/>
            <person name="Chen H."/>
            <person name="Zhou L."/>
            <person name="Ni X."/>
            <person name="Tian J."/>
            <person name="Zhou Y."/>
            <person name="Sheng Y."/>
            <person name="Liu T."/>
            <person name="Pan Y."/>
            <person name="Xia L."/>
            <person name="Li J."/>
            <person name="Zhao F."/>
            <person name="Cao W."/>
        </authorList>
    </citation>
    <scope>NUCLEOTIDE SEQUENCE</scope>
    <source>
        <strain evidence="1">Hyas-2018</strain>
    </source>
</reference>
<evidence type="ECO:0000313" key="2">
    <source>
        <dbReference type="Proteomes" id="UP000821845"/>
    </source>
</evidence>
<proteinExistence type="predicted"/>
<evidence type="ECO:0000313" key="1">
    <source>
        <dbReference type="EMBL" id="KAH6948825.1"/>
    </source>
</evidence>
<sequence>MDARTSKRARTLGLPQEQDECAAKRRRLAPYLGTGARGRDREPACGRGGSRLYKSPSHSRLCNRGPYTPGPLFRNNP</sequence>
<organism evidence="1 2">
    <name type="scientific">Hyalomma asiaticum</name>
    <name type="common">Tick</name>
    <dbReference type="NCBI Taxonomy" id="266040"/>
    <lineage>
        <taxon>Eukaryota</taxon>
        <taxon>Metazoa</taxon>
        <taxon>Ecdysozoa</taxon>
        <taxon>Arthropoda</taxon>
        <taxon>Chelicerata</taxon>
        <taxon>Arachnida</taxon>
        <taxon>Acari</taxon>
        <taxon>Parasitiformes</taxon>
        <taxon>Ixodida</taxon>
        <taxon>Ixodoidea</taxon>
        <taxon>Ixodidae</taxon>
        <taxon>Hyalomminae</taxon>
        <taxon>Hyalomma</taxon>
    </lineage>
</organism>
<dbReference type="Proteomes" id="UP000821845">
    <property type="component" value="Chromosome 1"/>
</dbReference>
<gene>
    <name evidence="1" type="ORF">HPB50_026561</name>
</gene>